<feature type="domain" description="WH2" evidence="8">
    <location>
        <begin position="1503"/>
        <end position="1521"/>
    </location>
</feature>
<evidence type="ECO:0000256" key="1">
    <source>
        <dbReference type="ARBA" id="ARBA00004245"/>
    </source>
</evidence>
<feature type="compositionally biased region" description="Basic and acidic residues" evidence="7">
    <location>
        <begin position="394"/>
        <end position="407"/>
    </location>
</feature>
<evidence type="ECO:0000256" key="2">
    <source>
        <dbReference type="ARBA" id="ARBA00006993"/>
    </source>
</evidence>
<evidence type="ECO:0000313" key="10">
    <source>
        <dbReference type="Proteomes" id="UP001634007"/>
    </source>
</evidence>
<dbReference type="GO" id="GO:0005856">
    <property type="term" value="C:cytoskeleton"/>
    <property type="evidence" value="ECO:0007669"/>
    <property type="project" value="UniProtKB-SubCell"/>
</dbReference>
<dbReference type="GO" id="GO:0005737">
    <property type="term" value="C:cytoplasm"/>
    <property type="evidence" value="ECO:0007669"/>
    <property type="project" value="UniProtKB-ARBA"/>
</dbReference>
<feature type="compositionally biased region" description="Low complexity" evidence="7">
    <location>
        <begin position="1057"/>
        <end position="1072"/>
    </location>
</feature>
<feature type="compositionally biased region" description="Basic and acidic residues" evidence="7">
    <location>
        <begin position="1400"/>
        <end position="1417"/>
    </location>
</feature>
<organism evidence="9 10">
    <name type="scientific">Eucalyptus globulus</name>
    <name type="common">Tasmanian blue gum</name>
    <dbReference type="NCBI Taxonomy" id="34317"/>
    <lineage>
        <taxon>Eukaryota</taxon>
        <taxon>Viridiplantae</taxon>
        <taxon>Streptophyta</taxon>
        <taxon>Embryophyta</taxon>
        <taxon>Tracheophyta</taxon>
        <taxon>Spermatophyta</taxon>
        <taxon>Magnoliopsida</taxon>
        <taxon>eudicotyledons</taxon>
        <taxon>Gunneridae</taxon>
        <taxon>Pentapetalae</taxon>
        <taxon>rosids</taxon>
        <taxon>malvids</taxon>
        <taxon>Myrtales</taxon>
        <taxon>Myrtaceae</taxon>
        <taxon>Myrtoideae</taxon>
        <taxon>Eucalypteae</taxon>
        <taxon>Eucalyptus</taxon>
    </lineage>
</organism>
<dbReference type="FunFam" id="1.20.5.340:FF:000045">
    <property type="entry name" value="SCAR family protein"/>
    <property type="match status" value="1"/>
</dbReference>
<dbReference type="InterPro" id="IPR003124">
    <property type="entry name" value="WH2_dom"/>
</dbReference>
<dbReference type="Proteomes" id="UP001634007">
    <property type="component" value="Unassembled WGS sequence"/>
</dbReference>
<feature type="region of interest" description="Disordered" evidence="7">
    <location>
        <begin position="1272"/>
        <end position="1330"/>
    </location>
</feature>
<keyword evidence="3 6" id="KW-0963">Cytoplasm</keyword>
<feature type="region of interest" description="Disordered" evidence="7">
    <location>
        <begin position="996"/>
        <end position="1015"/>
    </location>
</feature>
<feature type="region of interest" description="Disordered" evidence="7">
    <location>
        <begin position="388"/>
        <end position="415"/>
    </location>
</feature>
<protein>
    <recommendedName>
        <fullName evidence="6">Protein SCAR</fullName>
    </recommendedName>
    <alternativeName>
        <fullName evidence="6">Protein WAVE</fullName>
    </alternativeName>
</protein>
<dbReference type="GO" id="GO:0030036">
    <property type="term" value="P:actin cytoskeleton organization"/>
    <property type="evidence" value="ECO:0007669"/>
    <property type="project" value="UniProtKB-UniRule"/>
</dbReference>
<accession>A0ABD3IJV0</accession>
<evidence type="ECO:0000256" key="4">
    <source>
        <dbReference type="ARBA" id="ARBA00023212"/>
    </source>
</evidence>
<comment type="caution">
    <text evidence="9">The sequence shown here is derived from an EMBL/GenBank/DDBJ whole genome shotgun (WGS) entry which is preliminary data.</text>
</comment>
<dbReference type="GO" id="GO:0003779">
    <property type="term" value="F:actin binding"/>
    <property type="evidence" value="ECO:0007669"/>
    <property type="project" value="UniProtKB-UniRule"/>
</dbReference>
<keyword evidence="10" id="KW-1185">Reference proteome</keyword>
<feature type="region of interest" description="Disordered" evidence="7">
    <location>
        <begin position="1362"/>
        <end position="1430"/>
    </location>
</feature>
<comment type="function">
    <text evidence="5">Involved in regulation of actin and microtubule organization. Part of a WAVE complex that activates the Arp2/3 complex. Regulates trichome branch positioning and expansion.</text>
</comment>
<evidence type="ECO:0000256" key="3">
    <source>
        <dbReference type="ARBA" id="ARBA00022490"/>
    </source>
</evidence>
<evidence type="ECO:0000256" key="5">
    <source>
        <dbReference type="ARBA" id="ARBA00055640"/>
    </source>
</evidence>
<dbReference type="PANTHER" id="PTHR12902:SF1">
    <property type="entry name" value="WISKOTT-ALDRICH SYNDROME PROTEIN FAMILY MEMBER"/>
    <property type="match status" value="1"/>
</dbReference>
<comment type="similarity">
    <text evidence="2 6">Belongs to the SCAR/WAVE family.</text>
</comment>
<reference evidence="9 10" key="1">
    <citation type="submission" date="2024-11" db="EMBL/GenBank/DDBJ databases">
        <title>Chromosome-level genome assembly of Eucalyptus globulus Labill. provides insights into its genome evolution.</title>
        <authorList>
            <person name="Li X."/>
        </authorList>
    </citation>
    <scope>NUCLEOTIDE SEQUENCE [LARGE SCALE GENOMIC DNA]</scope>
    <source>
        <strain evidence="9">CL2024</strain>
        <tissue evidence="9">Fresh tender leaves</tissue>
    </source>
</reference>
<feature type="compositionally biased region" description="Basic and acidic residues" evidence="7">
    <location>
        <begin position="1283"/>
        <end position="1294"/>
    </location>
</feature>
<evidence type="ECO:0000256" key="7">
    <source>
        <dbReference type="SAM" id="MobiDB-lite"/>
    </source>
</evidence>
<feature type="region of interest" description="Disordered" evidence="7">
    <location>
        <begin position="849"/>
        <end position="878"/>
    </location>
</feature>
<dbReference type="PANTHER" id="PTHR12902">
    <property type="entry name" value="WASP-1"/>
    <property type="match status" value="1"/>
</dbReference>
<evidence type="ECO:0000313" key="9">
    <source>
        <dbReference type="EMBL" id="KAL3715252.1"/>
    </source>
</evidence>
<keyword evidence="6" id="KW-0009">Actin-binding</keyword>
<comment type="subcellular location">
    <subcellularLocation>
        <location evidence="1 6">Cytoplasm</location>
        <location evidence="1 6">Cytoskeleton</location>
    </subcellularLocation>
</comment>
<gene>
    <name evidence="9" type="ORF">ACJRO7_007050</name>
</gene>
<sequence>MPLTRYQIRNEYGLADPELYRAADKDDPEALLEGVAMAGLVGVLRQLGDLAEFAAEIFHDLHEEVLATASRGHSLMARVQQLELEFPVIEKALLSQTNHLSFFSNPGVDWHPNMRSQQNMIARGDLPRFIMDSYEECRGPPRLFLLDKFDVAGAGACLTRYTDPSFFRVEASVDEVQRERKVRRFKKKGMRGRNGETPEMLPVSHAKLQQLFMEESIANSYSNPSRLVKLKKRQFNEPPFCSRNGKSYMGKFVETPSPESKTVHEVSIAPPSLRWTTDYESDNEVVDVNMVSPNKNLSIEKGSTITEALLPEPSLEHLDGMVVNGKEMEEPEPPHDNETYGSPNLYEAEKKELVDAEAKMDCGMDVCRSDEMTSEVENYVDALATMESEAETDNEYRAKNDKGFLNDEKDETDSDMNEEHLELQAQYSDSQSLGYSASEDGNTSLIKGSSSFTYSDSQSNLVDNIASDGEGIAMAFPSTETSASHHENITCDQLPAHGGTREIEDSREPVVPKHMDTEDDEISYLGEAATDLRSIDMNAKLSSSAHGQSLQVESEAEGSDQKELEVDRIRAVFSDSASQNQDGAFSPITSESNPIFQSVDADPKVSSDDLMHSSTVLELPHEHESNITYKHEELRDEYEGVDHTGTVTSGKITSWHSNMMFPEDQFKFLVMAESSGYSDLRSLPDSSVASPARNLDMANPHATNSEVHPLAAGLVNLENAVVTEDEQQTHITKQQSFDYTYDAPLHEQNALEVDVRPLQENVNFGKNEPPLDFDDAVQVSRTTEAVEGDAGPLNIPGNSSILNENTNMHDVGTERASIDQLLLATPAIATTDDNACPNVDPAADIVGGSCADSQEPPPDIDNLPQKEFESDEEVSPGCNKESNLLEEARDVKVAYAEGNSPNDLLSHWDSEVETEMPGLSFMEKSLSRHPSDDATIGSGYAELGSEELEPKPSSQDPLPWSSEDILSSLHIYHQVDQGETSEQLLDVPPHELDLNLSREDEVSPQTINPESEKLRSADLVVQENILSSRPGSPLECPLKFQNDRSDAECLQGDETRSQSSTLLSGQLQSSDSIGKEKYSAFESCPEDQPTQHSISESLQEPASQEVDGNSPVGASLHTDIATSPQVSVVAETIQEDVPNLAPLPPPEWTILKDHHVSHASQSEVIQDGQVSFQLLQKSPAEENPQLQLSSSEGGLMWPHHTFLNVENEKLHTEEREDILSLPSPLSSLTQVPDGNSVIRDDSSVMEAAEVPKHFSTTVSEHAFLDLGTGVVQSDSNSLPPHPVVEDKPNRDDLVSSKGEVTQYVESTSSVSKDKGQQSEESDGNSVIRDNSSVMEAAEVPKHFSTTVSEHAFLDLGRGVVQSDSNSLPPHPVVEDKPNRDDLVSSKGEVTQYIESTSFVSKDKSQQNEKSEAQHDFSHNASGPSEMKQDEHLQHDLPHLDGEIALEATSDLPENEVVQSNGKAMSNIPRPPKRLIEAVAAHDRSMLRKVPERIKPPIEPRANERDSLLEQIRTKSFNLKPAVATRPSIQGPKTNLRVNAILEKANAIRQAFAGSDEDDDEDSWSDS</sequence>
<feature type="region of interest" description="Disordered" evidence="7">
    <location>
        <begin position="544"/>
        <end position="563"/>
    </location>
</feature>
<feature type="compositionally biased region" description="Polar residues" evidence="7">
    <location>
        <begin position="1088"/>
        <end position="1102"/>
    </location>
</feature>
<dbReference type="EMBL" id="JBJKBG010000011">
    <property type="protein sequence ID" value="KAL3715252.1"/>
    <property type="molecule type" value="Genomic_DNA"/>
</dbReference>
<dbReference type="PROSITE" id="PS51082">
    <property type="entry name" value="WH2"/>
    <property type="match status" value="1"/>
</dbReference>
<feature type="compositionally biased region" description="Basic and acidic residues" evidence="7">
    <location>
        <begin position="1372"/>
        <end position="1383"/>
    </location>
</feature>
<proteinExistence type="inferred from homology"/>
<feature type="region of interest" description="Disordered" evidence="7">
    <location>
        <begin position="1047"/>
        <end position="1117"/>
    </location>
</feature>
<name>A0ABD3IJV0_EUCGL</name>
<evidence type="ECO:0000259" key="8">
    <source>
        <dbReference type="PROSITE" id="PS51082"/>
    </source>
</evidence>
<dbReference type="InterPro" id="IPR028288">
    <property type="entry name" value="SCAR/WAVE_fam"/>
</dbReference>
<dbReference type="GO" id="GO:0051127">
    <property type="term" value="P:positive regulation of actin nucleation"/>
    <property type="evidence" value="ECO:0007669"/>
    <property type="project" value="UniProtKB-ARBA"/>
</dbReference>
<keyword evidence="4 6" id="KW-0206">Cytoskeleton</keyword>
<dbReference type="Gene3D" id="6.10.280.150">
    <property type="match status" value="2"/>
</dbReference>
<evidence type="ECO:0000256" key="6">
    <source>
        <dbReference type="RuleBase" id="RU367034"/>
    </source>
</evidence>
<dbReference type="Gene3D" id="1.20.5.340">
    <property type="match status" value="1"/>
</dbReference>